<evidence type="ECO:0000313" key="2">
    <source>
        <dbReference type="Proteomes" id="UP000193240"/>
    </source>
</evidence>
<evidence type="ECO:0000313" key="1">
    <source>
        <dbReference type="EMBL" id="OSS50341.1"/>
    </source>
</evidence>
<dbReference type="Gene3D" id="3.80.10.10">
    <property type="entry name" value="Ribonuclease Inhibitor"/>
    <property type="match status" value="1"/>
</dbReference>
<proteinExistence type="predicted"/>
<organism evidence="1 2">
    <name type="scientific">Epicoccum nigrum</name>
    <name type="common">Soil fungus</name>
    <name type="synonym">Epicoccum purpurascens</name>
    <dbReference type="NCBI Taxonomy" id="105696"/>
    <lineage>
        <taxon>Eukaryota</taxon>
        <taxon>Fungi</taxon>
        <taxon>Dikarya</taxon>
        <taxon>Ascomycota</taxon>
        <taxon>Pezizomycotina</taxon>
        <taxon>Dothideomycetes</taxon>
        <taxon>Pleosporomycetidae</taxon>
        <taxon>Pleosporales</taxon>
        <taxon>Pleosporineae</taxon>
        <taxon>Didymellaceae</taxon>
        <taxon>Epicoccum</taxon>
    </lineage>
</organism>
<dbReference type="InParanoid" id="A0A1Y2M2T0"/>
<name>A0A1Y2M2T0_EPING</name>
<dbReference type="OMA" id="FEDEANW"/>
<keyword evidence="2" id="KW-1185">Reference proteome</keyword>
<dbReference type="AlphaFoldDB" id="A0A1Y2M2T0"/>
<dbReference type="InterPro" id="IPR032675">
    <property type="entry name" value="LRR_dom_sf"/>
</dbReference>
<gene>
    <name evidence="1" type="ORF">B5807_04996</name>
</gene>
<accession>A0A1Y2M2T0</accession>
<dbReference type="Proteomes" id="UP000193240">
    <property type="component" value="Unassembled WGS sequence"/>
</dbReference>
<dbReference type="EMBL" id="KZ107842">
    <property type="protein sequence ID" value="OSS50341.1"/>
    <property type="molecule type" value="Genomic_DNA"/>
</dbReference>
<protein>
    <submittedName>
        <fullName evidence="1">Uncharacterized protein</fullName>
    </submittedName>
</protein>
<sequence>MNNTWEADFASRLPPIWLYPITLAASRIYDGLENNGRFERLKTLNVSLKGKGGKYLALLFRLPSLQELRLAGIDSFPNSDWPESDPISKVHTLEVEGSDIPSSIVARMIGYCQALQSLFCHRESEDGSNSSLIHKEDTREWCARIVNALRRHSATLKRLDLVPYDFNLHENSETGFQRLDLRSFEALEFLNVSSIMLMGRPPGAVADGKWSPTGEWQYPSICDVMPPRLQHLELHMRPGLTPGNHGFENFFMSGLSSKLNEDSSRVNLGLKRVDLNYMYLEYDRTLPMDFWQVQHAFRNAGSKFEYNIILYIDRAADTWLSSDEDYDTIAQTLSTYGPKGVQMSLHFHEASPTLPRRVMDALGLTREWLSTDEAKDILFGEEVNYDAVDD</sequence>
<dbReference type="SUPFAM" id="SSF52047">
    <property type="entry name" value="RNI-like"/>
    <property type="match status" value="1"/>
</dbReference>
<reference evidence="1 2" key="1">
    <citation type="journal article" date="2017" name="Genome Announc.">
        <title>Genome sequence of the saprophytic ascomycete Epicoccum nigrum ICMP 19927 strain isolated from New Zealand.</title>
        <authorList>
            <person name="Fokin M."/>
            <person name="Fleetwood D."/>
            <person name="Weir B.S."/>
            <person name="Villas-Boas S.G."/>
        </authorList>
    </citation>
    <scope>NUCLEOTIDE SEQUENCE [LARGE SCALE GENOMIC DNA]</scope>
    <source>
        <strain evidence="1 2">ICMP 19927</strain>
    </source>
</reference>